<protein>
    <submittedName>
        <fullName evidence="1">Transposase</fullName>
    </submittedName>
</protein>
<feature type="non-terminal residue" evidence="1">
    <location>
        <position position="1"/>
    </location>
</feature>
<dbReference type="AlphaFoldDB" id="A0A0A0HYE5"/>
<evidence type="ECO:0000313" key="2">
    <source>
        <dbReference type="Proteomes" id="UP000030014"/>
    </source>
</evidence>
<organism evidence="1 2">
    <name type="scientific">Clostridium botulinum C/D str. DC5</name>
    <dbReference type="NCBI Taxonomy" id="1443128"/>
    <lineage>
        <taxon>Bacteria</taxon>
        <taxon>Bacillati</taxon>
        <taxon>Bacillota</taxon>
        <taxon>Clostridia</taxon>
        <taxon>Eubacteriales</taxon>
        <taxon>Clostridiaceae</taxon>
        <taxon>Clostridium</taxon>
    </lineage>
</organism>
<sequence>WINTFSSEKETIRTKKLIIHSNIPHSYTMIKDFKIRQPIFI</sequence>
<proteinExistence type="predicted"/>
<comment type="caution">
    <text evidence="1">The sequence shown here is derived from an EMBL/GenBank/DDBJ whole genome shotgun (WGS) entry which is preliminary data.</text>
</comment>
<name>A0A0A0HYE5_CLOBO</name>
<dbReference type="EMBL" id="JDRY01000169">
    <property type="protein sequence ID" value="KGM93443.1"/>
    <property type="molecule type" value="Genomic_DNA"/>
</dbReference>
<dbReference type="Proteomes" id="UP000030014">
    <property type="component" value="Unassembled WGS sequence"/>
</dbReference>
<accession>A0A0A0HYE5</accession>
<reference evidence="1 2" key="1">
    <citation type="submission" date="2014-01" db="EMBL/GenBank/DDBJ databases">
        <title>Plasmidome dynamics in the species complex Clostridium novyi sensu lato converts strains of independent lineages into distinctly different pathogens.</title>
        <authorList>
            <person name="Skarin H."/>
            <person name="Segerman B."/>
        </authorList>
    </citation>
    <scope>NUCLEOTIDE SEQUENCE [LARGE SCALE GENOMIC DNA]</scope>
    <source>
        <strain evidence="1 2">DC5</strain>
    </source>
</reference>
<evidence type="ECO:0000313" key="1">
    <source>
        <dbReference type="EMBL" id="KGM93443.1"/>
    </source>
</evidence>
<gene>
    <name evidence="1" type="ORF">Z955_14945</name>
</gene>